<organism evidence="4 5">
    <name type="scientific">Seminavis robusta</name>
    <dbReference type="NCBI Taxonomy" id="568900"/>
    <lineage>
        <taxon>Eukaryota</taxon>
        <taxon>Sar</taxon>
        <taxon>Stramenopiles</taxon>
        <taxon>Ochrophyta</taxon>
        <taxon>Bacillariophyta</taxon>
        <taxon>Bacillariophyceae</taxon>
        <taxon>Bacillariophycidae</taxon>
        <taxon>Naviculales</taxon>
        <taxon>Naviculaceae</taxon>
        <taxon>Seminavis</taxon>
    </lineage>
</organism>
<keyword evidence="2" id="KW-0802">TPR repeat</keyword>
<sequence>MPTKQISPAASPSSSSSPSAAPSSNEVLTTFSPKKSVFRRRKRTSSNTVPTYTRSLSSSQLSLEEAIPKKKKSLLKRLLKYSGGGSSSKSMHKQQLIIATHPEVEEDDDDTEERCHLDNGEEEEAIALDSRACDERNNELYEQAMATWTQALALVKEVRLTHQIKCRMISLHLFLHASSSSELHLERANQLISELEPLEDDDGAALALEGSPLLLELLMKHSCWALALQVSHSMPHMDPLVLARLHLEVALEGGEEAIEKYHDEEDELDDPLLGEKRFQQLSHLSECHQLLLSLHANANETTYQTLWQELAQAYGVMGEDELALGCSQSRLSHLTSPLEVALAHYDQALNVLAPVGQYELALKEAELALDTLQRAFSPQQPASTNTILADTKEGVEEGDEVDLLWIRLYQFKADVLCRMGRLMESIHSYERLLQCYKSSSTHGPADAANVLYILGKLSVRAKQFHAALDYFDEELTMTKSVVGHTHLAISKILHESARVADAGMMDYPRAVRYYQEALQVETRVYQQSKQENGTSLLQDAKAQMGETKQCLGKLHFKMGDFTKAMKTTLAVDK</sequence>
<keyword evidence="1" id="KW-0677">Repeat</keyword>
<feature type="compositionally biased region" description="Low complexity" evidence="3">
    <location>
        <begin position="7"/>
        <end position="24"/>
    </location>
</feature>
<dbReference type="PANTHER" id="PTHR45641:SF19">
    <property type="entry name" value="NEPHROCYSTIN-3"/>
    <property type="match status" value="1"/>
</dbReference>
<dbReference type="EMBL" id="CAICTM010002321">
    <property type="protein sequence ID" value="CAB9528798.1"/>
    <property type="molecule type" value="Genomic_DNA"/>
</dbReference>
<evidence type="ECO:0000313" key="5">
    <source>
        <dbReference type="Proteomes" id="UP001153069"/>
    </source>
</evidence>
<dbReference type="Gene3D" id="1.25.40.10">
    <property type="entry name" value="Tetratricopeptide repeat domain"/>
    <property type="match status" value="1"/>
</dbReference>
<dbReference type="AlphaFoldDB" id="A0A9N8EXV1"/>
<protein>
    <submittedName>
        <fullName evidence="4">Uncharacterized protein</fullName>
    </submittedName>
</protein>
<proteinExistence type="predicted"/>
<dbReference type="InterPro" id="IPR011990">
    <property type="entry name" value="TPR-like_helical_dom_sf"/>
</dbReference>
<dbReference type="Proteomes" id="UP001153069">
    <property type="component" value="Unassembled WGS sequence"/>
</dbReference>
<evidence type="ECO:0000256" key="1">
    <source>
        <dbReference type="ARBA" id="ARBA00022737"/>
    </source>
</evidence>
<feature type="compositionally biased region" description="Polar residues" evidence="3">
    <location>
        <begin position="45"/>
        <end position="54"/>
    </location>
</feature>
<feature type="region of interest" description="Disordered" evidence="3">
    <location>
        <begin position="1"/>
        <end position="56"/>
    </location>
</feature>
<keyword evidence="5" id="KW-1185">Reference proteome</keyword>
<accession>A0A9N8EXV1</accession>
<evidence type="ECO:0000256" key="3">
    <source>
        <dbReference type="SAM" id="MobiDB-lite"/>
    </source>
</evidence>
<evidence type="ECO:0000313" key="4">
    <source>
        <dbReference type="EMBL" id="CAB9528798.1"/>
    </source>
</evidence>
<gene>
    <name evidence="4" type="ORF">SEMRO_2323_G323320.1</name>
</gene>
<comment type="caution">
    <text evidence="4">The sequence shown here is derived from an EMBL/GenBank/DDBJ whole genome shotgun (WGS) entry which is preliminary data.</text>
</comment>
<dbReference type="PANTHER" id="PTHR45641">
    <property type="entry name" value="TETRATRICOPEPTIDE REPEAT PROTEIN (AFU_ORTHOLOGUE AFUA_6G03870)"/>
    <property type="match status" value="1"/>
</dbReference>
<reference evidence="4" key="1">
    <citation type="submission" date="2020-06" db="EMBL/GenBank/DDBJ databases">
        <authorList>
            <consortium name="Plant Systems Biology data submission"/>
        </authorList>
    </citation>
    <scope>NUCLEOTIDE SEQUENCE</scope>
    <source>
        <strain evidence="4">D6</strain>
    </source>
</reference>
<dbReference type="OrthoDB" id="5986190at2759"/>
<evidence type="ECO:0000256" key="2">
    <source>
        <dbReference type="ARBA" id="ARBA00022803"/>
    </source>
</evidence>
<name>A0A9N8EXV1_9STRA</name>
<dbReference type="SUPFAM" id="SSF48452">
    <property type="entry name" value="TPR-like"/>
    <property type="match status" value="1"/>
</dbReference>